<comment type="caution">
    <text evidence="2">The sequence shown here is derived from an EMBL/GenBank/DDBJ whole genome shotgun (WGS) entry which is preliminary data.</text>
</comment>
<feature type="compositionally biased region" description="Polar residues" evidence="1">
    <location>
        <begin position="143"/>
        <end position="157"/>
    </location>
</feature>
<evidence type="ECO:0000313" key="2">
    <source>
        <dbReference type="EMBL" id="KAF7638936.1"/>
    </source>
</evidence>
<dbReference type="AlphaFoldDB" id="A0A8T0A0X0"/>
<keyword evidence="3" id="KW-1185">Reference proteome</keyword>
<accession>A0A8T0A0X0</accession>
<feature type="region of interest" description="Disordered" evidence="1">
    <location>
        <begin position="143"/>
        <end position="168"/>
    </location>
</feature>
<dbReference type="Proteomes" id="UP000605970">
    <property type="component" value="Unassembled WGS sequence"/>
</dbReference>
<name>A0A8T0A0X0_9BILA</name>
<dbReference type="PANTHER" id="PTHR12289">
    <property type="entry name" value="METAXIN RELATED"/>
    <property type="match status" value="1"/>
</dbReference>
<dbReference type="GO" id="GO:0005737">
    <property type="term" value="C:cytoplasm"/>
    <property type="evidence" value="ECO:0007669"/>
    <property type="project" value="TreeGrafter"/>
</dbReference>
<evidence type="ECO:0000313" key="3">
    <source>
        <dbReference type="Proteomes" id="UP000605970"/>
    </source>
</evidence>
<dbReference type="OrthoDB" id="5809458at2759"/>
<dbReference type="EMBL" id="JABEBT010000008">
    <property type="protein sequence ID" value="KAF7638936.1"/>
    <property type="molecule type" value="Genomic_DNA"/>
</dbReference>
<gene>
    <name evidence="2" type="ORF">Mgra_00001458</name>
</gene>
<feature type="compositionally biased region" description="Low complexity" evidence="1">
    <location>
        <begin position="158"/>
        <end position="168"/>
    </location>
</feature>
<evidence type="ECO:0000256" key="1">
    <source>
        <dbReference type="SAM" id="MobiDB-lite"/>
    </source>
</evidence>
<dbReference type="PANTHER" id="PTHR12289:SF41">
    <property type="entry name" value="FAILED AXON CONNECTIONS-RELATED"/>
    <property type="match status" value="1"/>
</dbReference>
<reference evidence="2" key="1">
    <citation type="journal article" date="2020" name="Ecol. Evol.">
        <title>Genome structure and content of the rice root-knot nematode (Meloidogyne graminicola).</title>
        <authorList>
            <person name="Phan N.T."/>
            <person name="Danchin E.G.J."/>
            <person name="Klopp C."/>
            <person name="Perfus-Barbeoch L."/>
            <person name="Kozlowski D.K."/>
            <person name="Koutsovoulos G.D."/>
            <person name="Lopez-Roques C."/>
            <person name="Bouchez O."/>
            <person name="Zahm M."/>
            <person name="Besnard G."/>
            <person name="Bellafiore S."/>
        </authorList>
    </citation>
    <scope>NUCLEOTIDE SEQUENCE</scope>
    <source>
        <strain evidence="2">VN-18</strain>
    </source>
</reference>
<sequence length="590" mass="68930">MGLLKYRTIKEHFLIDERFTKKDILYLFVFPRTSHTSYFGAMSLYVESILIWKEIPFHRISNQFFLGSKTDGTIPFALYNGKYLDGSEKIIEEIRKKGNKKLGEENDDIRKFAVKTLLKILIADKTFRKEELFQLKIPKNKLNQQLSPKSGPSSPITPSLKKFGSSPKSPSFLSKALLKVHLKTNYLNFPKGPGGLDWMLNDEGIKEQIMQSIPEAFFDPEILIDLPINKEEKNISYNCIINDWEYINNYLKKIINDILNKLLINGELPFCWEKRMREIIGNKNVNEIELFNKFQNEIKSLGLIKKLTDAEKNNGFLNGINPTLADFALFAFLNQFFEGKFSEEKVWKIMKQRPWPLNFELLENEENNNIGDKFEGPFNIQINELTNIHKLLEGNIIPELLIKDENIQLKKELINIGLLRIDEEYLKINNNKGPSEQKEGKNLKENNEKNNYENEIILNIIEIILKKIINKFKNQLELQKIFGQLMLLEMAAFICNLGKNKTEKEGNDCKKKHKEIAKNYLNKYLNNYNEINEEKFNYNNFVKETKELIYKSIIEIIEEKIASKIRISISNVAALINIDPRNILEIRDEN</sequence>
<dbReference type="InterPro" id="IPR050931">
    <property type="entry name" value="Mito_Protein_Transport_Metaxin"/>
</dbReference>
<protein>
    <submittedName>
        <fullName evidence="2">Putative esophageal gland cell secretory protein 29</fullName>
    </submittedName>
</protein>
<organism evidence="2 3">
    <name type="scientific">Meloidogyne graminicola</name>
    <dbReference type="NCBI Taxonomy" id="189291"/>
    <lineage>
        <taxon>Eukaryota</taxon>
        <taxon>Metazoa</taxon>
        <taxon>Ecdysozoa</taxon>
        <taxon>Nematoda</taxon>
        <taxon>Chromadorea</taxon>
        <taxon>Rhabditida</taxon>
        <taxon>Tylenchina</taxon>
        <taxon>Tylenchomorpha</taxon>
        <taxon>Tylenchoidea</taxon>
        <taxon>Meloidogynidae</taxon>
        <taxon>Meloidogyninae</taxon>
        <taxon>Meloidogyne</taxon>
    </lineage>
</organism>
<proteinExistence type="predicted"/>